<feature type="compositionally biased region" description="Acidic residues" evidence="1">
    <location>
        <begin position="233"/>
        <end position="256"/>
    </location>
</feature>
<dbReference type="OrthoDB" id="3543749at2759"/>
<dbReference type="AlphaFoldDB" id="A0A9X0DEJ4"/>
<reference evidence="2" key="1">
    <citation type="submission" date="2022-11" db="EMBL/GenBank/DDBJ databases">
        <title>Genome Resource of Sclerotinia nivalis Strain SnTB1, a Plant Pathogen Isolated from American Ginseng.</title>
        <authorList>
            <person name="Fan S."/>
        </authorList>
    </citation>
    <scope>NUCLEOTIDE SEQUENCE</scope>
    <source>
        <strain evidence="2">SnTB1</strain>
    </source>
</reference>
<protein>
    <submittedName>
        <fullName evidence="2">Uncharacterized protein</fullName>
    </submittedName>
</protein>
<evidence type="ECO:0000313" key="2">
    <source>
        <dbReference type="EMBL" id="KAJ8059595.1"/>
    </source>
</evidence>
<feature type="compositionally biased region" description="Gly residues" evidence="1">
    <location>
        <begin position="216"/>
        <end position="228"/>
    </location>
</feature>
<name>A0A9X0DEJ4_9HELO</name>
<organism evidence="2 3">
    <name type="scientific">Sclerotinia nivalis</name>
    <dbReference type="NCBI Taxonomy" id="352851"/>
    <lineage>
        <taxon>Eukaryota</taxon>
        <taxon>Fungi</taxon>
        <taxon>Dikarya</taxon>
        <taxon>Ascomycota</taxon>
        <taxon>Pezizomycotina</taxon>
        <taxon>Leotiomycetes</taxon>
        <taxon>Helotiales</taxon>
        <taxon>Sclerotiniaceae</taxon>
        <taxon>Sclerotinia</taxon>
    </lineage>
</organism>
<proteinExistence type="predicted"/>
<evidence type="ECO:0000313" key="3">
    <source>
        <dbReference type="Proteomes" id="UP001152300"/>
    </source>
</evidence>
<feature type="region of interest" description="Disordered" evidence="1">
    <location>
        <begin position="216"/>
        <end position="256"/>
    </location>
</feature>
<accession>A0A9X0DEJ4</accession>
<keyword evidence="3" id="KW-1185">Reference proteome</keyword>
<dbReference type="Proteomes" id="UP001152300">
    <property type="component" value="Unassembled WGS sequence"/>
</dbReference>
<dbReference type="EMBL" id="JAPEIS010000014">
    <property type="protein sequence ID" value="KAJ8059595.1"/>
    <property type="molecule type" value="Genomic_DNA"/>
</dbReference>
<comment type="caution">
    <text evidence="2">The sequence shown here is derived from an EMBL/GenBank/DDBJ whole genome shotgun (WGS) entry which is preliminary data.</text>
</comment>
<sequence length="256" mass="27857">MPIHANFGPFPLPNDHPATPYPAEEGMQWLGYLAPDPEFPIPMDTQAYYLNPYDINGPRGAPPHYPPLAPPAGGFPPPVIPLLLLYQQPARPTSPPPCLRRLPPHEHRFAPPPLTGYLTGSLSGLQNSTLNAGTGINDPPIANPMAELEVQGYFDENNLVAVENQRVLQHLNAIPHPPELTEEYCEGIRREIERLRPVWEGELEAGVPLSRLGVIEGGGEVGSAGDGAGADNEGIEDENVEEGDEDDDDDDMDYDN</sequence>
<gene>
    <name evidence="2" type="ORF">OCU04_011250</name>
</gene>
<evidence type="ECO:0000256" key="1">
    <source>
        <dbReference type="SAM" id="MobiDB-lite"/>
    </source>
</evidence>